<keyword evidence="3" id="KW-1185">Reference proteome</keyword>
<dbReference type="EMBL" id="FQWV01000002">
    <property type="protein sequence ID" value="SHG80090.1"/>
    <property type="molecule type" value="Genomic_DNA"/>
</dbReference>
<evidence type="ECO:0000256" key="1">
    <source>
        <dbReference type="SAM" id="Phobius"/>
    </source>
</evidence>
<dbReference type="STRING" id="43928.SAMN05443636_1122"/>
<name>A0A1M5MRP1_9EURY</name>
<proteinExistence type="predicted"/>
<gene>
    <name evidence="2" type="ORF">SAMN05443636_1122</name>
</gene>
<dbReference type="Proteomes" id="UP000184357">
    <property type="component" value="Unassembled WGS sequence"/>
</dbReference>
<organism evidence="2 3">
    <name type="scientific">Halobaculum gomorrense</name>
    <dbReference type="NCBI Taxonomy" id="43928"/>
    <lineage>
        <taxon>Archaea</taxon>
        <taxon>Methanobacteriati</taxon>
        <taxon>Methanobacteriota</taxon>
        <taxon>Stenosarchaea group</taxon>
        <taxon>Halobacteria</taxon>
        <taxon>Halobacteriales</taxon>
        <taxon>Haloferacaceae</taxon>
        <taxon>Halobaculum</taxon>
    </lineage>
</organism>
<keyword evidence="1" id="KW-0472">Membrane</keyword>
<sequence length="263" mass="27694">MTRTNLSRCSELTAVLAVLALLVAAVAPAAAVSVEQTDVPETGEVDSQVTATVTLTELYGTYETWQLAGQTGLQNVTWTVTFVNQAGNQIRQESYDGQNFTGATVDIDEGTAEVRVRVTGTVPAIEEYSYDPQQSFTLLALDQTREGGTSTDLASVSATHYTADSREARQALQSASAAIDAAGNPAEARETFQSAVSAYNAGNFDNAIRLANNAEEEAAQAQSSQQRTQLILYGVGALVVLGVLGGGAVLFLRSRGDGYDKLG</sequence>
<accession>A0A1M5MRP1</accession>
<dbReference type="OrthoDB" id="342245at2157"/>
<keyword evidence="1" id="KW-0812">Transmembrane</keyword>
<evidence type="ECO:0000313" key="3">
    <source>
        <dbReference type="Proteomes" id="UP000184357"/>
    </source>
</evidence>
<dbReference type="RefSeq" id="WP_073307395.1">
    <property type="nucleotide sequence ID" value="NZ_FQWV01000002.1"/>
</dbReference>
<feature type="transmembrane region" description="Helical" evidence="1">
    <location>
        <begin position="230"/>
        <end position="252"/>
    </location>
</feature>
<keyword evidence="1" id="KW-1133">Transmembrane helix</keyword>
<evidence type="ECO:0000313" key="2">
    <source>
        <dbReference type="EMBL" id="SHG80090.1"/>
    </source>
</evidence>
<protein>
    <submittedName>
        <fullName evidence="2">Uncharacterized protein</fullName>
    </submittedName>
</protein>
<reference evidence="2 3" key="1">
    <citation type="submission" date="2016-11" db="EMBL/GenBank/DDBJ databases">
        <authorList>
            <person name="Jaros S."/>
            <person name="Januszkiewicz K."/>
            <person name="Wedrychowicz H."/>
        </authorList>
    </citation>
    <scope>NUCLEOTIDE SEQUENCE [LARGE SCALE GENOMIC DNA]</scope>
    <source>
        <strain evidence="2 3">DSM 9297</strain>
    </source>
</reference>
<dbReference type="AlphaFoldDB" id="A0A1M5MRP1"/>